<name>A0ABW5TQ26_9SPHI</name>
<dbReference type="PANTHER" id="PTHR36452:SF1">
    <property type="entry name" value="DUF2461 DOMAIN-CONTAINING PROTEIN"/>
    <property type="match status" value="1"/>
</dbReference>
<comment type="caution">
    <text evidence="1">The sequence shown here is derived from an EMBL/GenBank/DDBJ whole genome shotgun (WGS) entry which is preliminary data.</text>
</comment>
<organism evidence="1 2">
    <name type="scientific">Pedobacter alpinus</name>
    <dbReference type="NCBI Taxonomy" id="1590643"/>
    <lineage>
        <taxon>Bacteria</taxon>
        <taxon>Pseudomonadati</taxon>
        <taxon>Bacteroidota</taxon>
        <taxon>Sphingobacteriia</taxon>
        <taxon>Sphingobacteriales</taxon>
        <taxon>Sphingobacteriaceae</taxon>
        <taxon>Pedobacter</taxon>
    </lineage>
</organism>
<sequence>MTTISKETLEFLSLLSENNNREWFQEHKETYLKAKDNVDAFAQQVIDGFREIEPQIPGELTGKKSVMRIYRDVRFSKNKSPYKLNFAFYISLSAKGVHSPGYYVQLQPGNSFIAGGMWMPDAPHLKSIRQEIDYNGDDLLAILDSKSFKTYFKDGLSEEDKLKTTPKGYDADHPNIELLKLKSFTVSYPIKDEALYNKGIISEVINCFKEIMPLNSFLKEAIASV</sequence>
<gene>
    <name evidence="1" type="ORF">ACFSSE_02430</name>
</gene>
<dbReference type="EMBL" id="JBHULV010000008">
    <property type="protein sequence ID" value="MFD2730548.1"/>
    <property type="molecule type" value="Genomic_DNA"/>
</dbReference>
<dbReference type="NCBIfam" id="TIGR02453">
    <property type="entry name" value="TIGR02453 family protein"/>
    <property type="match status" value="1"/>
</dbReference>
<proteinExistence type="predicted"/>
<dbReference type="InterPro" id="IPR012808">
    <property type="entry name" value="CHP02453"/>
</dbReference>
<evidence type="ECO:0000313" key="1">
    <source>
        <dbReference type="EMBL" id="MFD2730548.1"/>
    </source>
</evidence>
<reference evidence="2" key="1">
    <citation type="journal article" date="2019" name="Int. J. Syst. Evol. Microbiol.">
        <title>The Global Catalogue of Microorganisms (GCM) 10K type strain sequencing project: providing services to taxonomists for standard genome sequencing and annotation.</title>
        <authorList>
            <consortium name="The Broad Institute Genomics Platform"/>
            <consortium name="The Broad Institute Genome Sequencing Center for Infectious Disease"/>
            <person name="Wu L."/>
            <person name="Ma J."/>
        </authorList>
    </citation>
    <scope>NUCLEOTIDE SEQUENCE [LARGE SCALE GENOMIC DNA]</scope>
    <source>
        <strain evidence="2">KCTC 42456</strain>
    </source>
</reference>
<accession>A0ABW5TQ26</accession>
<evidence type="ECO:0000313" key="2">
    <source>
        <dbReference type="Proteomes" id="UP001597546"/>
    </source>
</evidence>
<dbReference type="InterPro" id="IPR015996">
    <property type="entry name" value="UCP028451"/>
</dbReference>
<dbReference type="Pfam" id="PF09365">
    <property type="entry name" value="DUF2461"/>
    <property type="match status" value="1"/>
</dbReference>
<dbReference type="PIRSF" id="PIRSF028451">
    <property type="entry name" value="UCP028451"/>
    <property type="match status" value="1"/>
</dbReference>
<dbReference type="PANTHER" id="PTHR36452">
    <property type="entry name" value="CHROMOSOME 12, WHOLE GENOME SHOTGUN SEQUENCE"/>
    <property type="match status" value="1"/>
</dbReference>
<dbReference type="RefSeq" id="WP_379040681.1">
    <property type="nucleotide sequence ID" value="NZ_JBHSKW010000005.1"/>
</dbReference>
<keyword evidence="2" id="KW-1185">Reference proteome</keyword>
<protein>
    <submittedName>
        <fullName evidence="1">DUF2461 domain-containing protein</fullName>
    </submittedName>
</protein>
<dbReference type="Proteomes" id="UP001597546">
    <property type="component" value="Unassembled WGS sequence"/>
</dbReference>